<evidence type="ECO:0000256" key="3">
    <source>
        <dbReference type="ARBA" id="ARBA00022679"/>
    </source>
</evidence>
<keyword evidence="4 9" id="KW-0812">Transmembrane</keyword>
<comment type="caution">
    <text evidence="11">The sequence shown here is derived from an EMBL/GenBank/DDBJ whole genome shotgun (WGS) entry which is preliminary data.</text>
</comment>
<dbReference type="PANTHER" id="PTHR20961:SF38">
    <property type="entry name" value="PROTEIN O-LINKED-MANNOSE BETA-1,4-N-ACETYLGLUCOSAMINYLTRANSFERASE 2"/>
    <property type="match status" value="1"/>
</dbReference>
<evidence type="ECO:0000256" key="4">
    <source>
        <dbReference type="ARBA" id="ARBA00022692"/>
    </source>
</evidence>
<dbReference type="EMBL" id="CAJHNH020000593">
    <property type="protein sequence ID" value="CAG5118697.1"/>
    <property type="molecule type" value="Genomic_DNA"/>
</dbReference>
<proteinExistence type="predicted"/>
<keyword evidence="6 9" id="KW-0472">Membrane</keyword>
<gene>
    <name evidence="11" type="ORF">CUNI_LOCUS4255</name>
</gene>
<dbReference type="InterPro" id="IPR049625">
    <property type="entry name" value="Glyco_transf_61_cat"/>
</dbReference>
<evidence type="ECO:0000256" key="2">
    <source>
        <dbReference type="ARBA" id="ARBA00022676"/>
    </source>
</evidence>
<dbReference type="GO" id="GO:0035269">
    <property type="term" value="P:protein O-linked glycosylation via mannose"/>
    <property type="evidence" value="ECO:0007669"/>
    <property type="project" value="TreeGrafter"/>
</dbReference>
<feature type="domain" description="Glycosyltransferase 61 catalytic" evidence="10">
    <location>
        <begin position="603"/>
        <end position="678"/>
    </location>
</feature>
<dbReference type="GO" id="GO:0097363">
    <property type="term" value="F:protein O-acetylglucosaminyltransferase activity"/>
    <property type="evidence" value="ECO:0007669"/>
    <property type="project" value="TreeGrafter"/>
</dbReference>
<reference evidence="11" key="1">
    <citation type="submission" date="2021-04" db="EMBL/GenBank/DDBJ databases">
        <authorList>
            <consortium name="Molecular Ecology Group"/>
        </authorList>
    </citation>
    <scope>NUCLEOTIDE SEQUENCE</scope>
</reference>
<dbReference type="Pfam" id="PF04577">
    <property type="entry name" value="Glyco_transf_61"/>
    <property type="match status" value="1"/>
</dbReference>
<dbReference type="AlphaFoldDB" id="A0A8S3YND0"/>
<comment type="subcellular location">
    <subcellularLocation>
        <location evidence="1">Membrane</location>
        <topology evidence="1">Single-pass membrane protein</topology>
    </subcellularLocation>
</comment>
<protein>
    <recommendedName>
        <fullName evidence="10">Glycosyltransferase 61 catalytic domain-containing protein</fullName>
    </recommendedName>
</protein>
<dbReference type="GO" id="GO:0016020">
    <property type="term" value="C:membrane"/>
    <property type="evidence" value="ECO:0007669"/>
    <property type="project" value="UniProtKB-SubCell"/>
</dbReference>
<evidence type="ECO:0000256" key="6">
    <source>
        <dbReference type="ARBA" id="ARBA00023136"/>
    </source>
</evidence>
<evidence type="ECO:0000259" key="10">
    <source>
        <dbReference type="Pfam" id="PF04577"/>
    </source>
</evidence>
<dbReference type="GO" id="GO:0005783">
    <property type="term" value="C:endoplasmic reticulum"/>
    <property type="evidence" value="ECO:0007669"/>
    <property type="project" value="TreeGrafter"/>
</dbReference>
<evidence type="ECO:0000313" key="12">
    <source>
        <dbReference type="Proteomes" id="UP000678393"/>
    </source>
</evidence>
<dbReference type="Proteomes" id="UP000678393">
    <property type="component" value="Unassembled WGS sequence"/>
</dbReference>
<evidence type="ECO:0000256" key="1">
    <source>
        <dbReference type="ARBA" id="ARBA00004167"/>
    </source>
</evidence>
<keyword evidence="3" id="KW-0808">Transferase</keyword>
<feature type="region of interest" description="Disordered" evidence="8">
    <location>
        <begin position="217"/>
        <end position="242"/>
    </location>
</feature>
<dbReference type="PANTHER" id="PTHR20961">
    <property type="entry name" value="GLYCOSYLTRANSFERASE"/>
    <property type="match status" value="1"/>
</dbReference>
<sequence length="909" mass="100827">MSNPGSPSLHNLAHVLMLMMIVGLVSLYLQLTIKYEDLARSCSNLHRPAKEAVQLEDYCTGSLLHNQHGDCCILNGDASTATTLLTQKASQLASEADRYSQTRILGTDKQLLVSISESSFLSKQTAYETSEQLKVDEFGRTEKSDVDEVATEIPTGVVSPLDVSPVQFTHAEEPNLSELQGKPEEVQSSYIEAFLFEPTSTVGQRLWKRSNAYSLYDNDDDDKSLSEDDVTTESASEESKVAGLGSSATLFSQISLSIPQTSRDFLRTAQEASGNGQQHFSKTYQSSHRHADVLDMGSVLSTDNMATDNKNTCQNCDSAVTDSHSRFHIQPVPAETLDHSTAEDSYSEVNDEDEVSSVTMQADSDAKQTLIQEGTSAWCDSSNSGYTCQFENLCYKTAEGDFIFLKGKHSVLEKLPSNSQLDAEDLFSISLSTVAEHNTMKFTPVFIPASGLGRFPTVAIIQGTSFILQRFKPDNVMHVLHDDVLPLYHSLHSLGLIHGRQKPNVTILFTDHFDAGEYNSLYKALSVVPPVSLHKLNHTADVICFDRAYLGLTNKTLWYQYGFFQMQGPLDVTVPDLLLNIRRAATYLASHLYHSCIFCTKGNYLILLSRKDNRRIINEGELMLSIARATKFKVLSMSVETHSLEEIISAVTNSRGIIGMHGSLLSFLIFLPPGSCVIELFPYAVNPFNYTPFKTVCDLPGSEVIYKSWSNKNKVKSVPHPDWDPKLGGISHLPAEVQNGIIKQSEVPGHLCCEDPSWLYHIYQDTEVDVVEVTVLVTTALTEARELQVHSRVGLVPDIPLSPGPVRDLVCKSVNLSVAEAGLSRHYLLGWQLPWNVEFLDYVSLEFQLVISEHGDDSSIHVDLPSDVMLYSLEPAIPEPTPLYNVWVRATIDKRLSGPYMYVACKHNV</sequence>
<evidence type="ECO:0000256" key="9">
    <source>
        <dbReference type="SAM" id="Phobius"/>
    </source>
</evidence>
<feature type="compositionally biased region" description="Acidic residues" evidence="8">
    <location>
        <begin position="217"/>
        <end position="231"/>
    </location>
</feature>
<evidence type="ECO:0000256" key="5">
    <source>
        <dbReference type="ARBA" id="ARBA00022989"/>
    </source>
</evidence>
<keyword evidence="5 9" id="KW-1133">Transmembrane helix</keyword>
<feature type="transmembrane region" description="Helical" evidence="9">
    <location>
        <begin position="12"/>
        <end position="31"/>
    </location>
</feature>
<keyword evidence="12" id="KW-1185">Reference proteome</keyword>
<keyword evidence="2" id="KW-0328">Glycosyltransferase</keyword>
<name>A0A8S3YND0_9EUPU</name>
<evidence type="ECO:0000313" key="11">
    <source>
        <dbReference type="EMBL" id="CAG5118697.1"/>
    </source>
</evidence>
<keyword evidence="7" id="KW-0325">Glycoprotein</keyword>
<evidence type="ECO:0000256" key="8">
    <source>
        <dbReference type="SAM" id="MobiDB-lite"/>
    </source>
</evidence>
<dbReference type="OrthoDB" id="529273at2759"/>
<organism evidence="11 12">
    <name type="scientific">Candidula unifasciata</name>
    <dbReference type="NCBI Taxonomy" id="100452"/>
    <lineage>
        <taxon>Eukaryota</taxon>
        <taxon>Metazoa</taxon>
        <taxon>Spiralia</taxon>
        <taxon>Lophotrochozoa</taxon>
        <taxon>Mollusca</taxon>
        <taxon>Gastropoda</taxon>
        <taxon>Heterobranchia</taxon>
        <taxon>Euthyneura</taxon>
        <taxon>Panpulmonata</taxon>
        <taxon>Eupulmonata</taxon>
        <taxon>Stylommatophora</taxon>
        <taxon>Helicina</taxon>
        <taxon>Helicoidea</taxon>
        <taxon>Geomitridae</taxon>
        <taxon>Candidula</taxon>
    </lineage>
</organism>
<dbReference type="InterPro" id="IPR007657">
    <property type="entry name" value="Glycosyltransferase_61"/>
</dbReference>
<evidence type="ECO:0000256" key="7">
    <source>
        <dbReference type="ARBA" id="ARBA00023180"/>
    </source>
</evidence>
<accession>A0A8S3YND0</accession>